<dbReference type="PROSITE" id="PS51379">
    <property type="entry name" value="4FE4S_FER_2"/>
    <property type="match status" value="2"/>
</dbReference>
<dbReference type="PANTHER" id="PTHR40447">
    <property type="entry name" value="ANAEROBIC SULFITE REDUCTASE SUBUNIT A"/>
    <property type="match status" value="1"/>
</dbReference>
<keyword evidence="1" id="KW-0479">Metal-binding</keyword>
<evidence type="ECO:0000259" key="4">
    <source>
        <dbReference type="PROSITE" id="PS51379"/>
    </source>
</evidence>
<keyword evidence="2" id="KW-0408">Iron</keyword>
<dbReference type="PROSITE" id="PS00198">
    <property type="entry name" value="4FE4S_FER_1"/>
    <property type="match status" value="2"/>
</dbReference>
<feature type="domain" description="4Fe-4S ferredoxin-type" evidence="4">
    <location>
        <begin position="258"/>
        <end position="290"/>
    </location>
</feature>
<protein>
    <submittedName>
        <fullName evidence="5">4Fe-4S dicluster domain-containing protein</fullName>
    </submittedName>
</protein>
<dbReference type="Gene3D" id="1.10.1060.10">
    <property type="entry name" value="Alpha-helical ferredoxin"/>
    <property type="match status" value="1"/>
</dbReference>
<gene>
    <name evidence="5" type="ORF">SAMN04244579_02187</name>
</gene>
<feature type="domain" description="4Fe-4S ferredoxin-type" evidence="4">
    <location>
        <begin position="339"/>
        <end position="367"/>
    </location>
</feature>
<evidence type="ECO:0000256" key="1">
    <source>
        <dbReference type="ARBA" id="ARBA00022723"/>
    </source>
</evidence>
<reference evidence="5 6" key="1">
    <citation type="submission" date="2016-10" db="EMBL/GenBank/DDBJ databases">
        <authorList>
            <person name="de Groot N.N."/>
        </authorList>
    </citation>
    <scope>NUCLEOTIDE SEQUENCE [LARGE SCALE GENOMIC DNA]</scope>
    <source>
        <strain evidence="5 6">DSM 1041</strain>
    </source>
</reference>
<dbReference type="InterPro" id="IPR017896">
    <property type="entry name" value="4Fe4S_Fe-S-bd"/>
</dbReference>
<organism evidence="5 6">
    <name type="scientific">Azotobacter beijerinckii</name>
    <dbReference type="NCBI Taxonomy" id="170623"/>
    <lineage>
        <taxon>Bacteria</taxon>
        <taxon>Pseudomonadati</taxon>
        <taxon>Pseudomonadota</taxon>
        <taxon>Gammaproteobacteria</taxon>
        <taxon>Pseudomonadales</taxon>
        <taxon>Pseudomonadaceae</taxon>
        <taxon>Azotobacter</taxon>
    </lineage>
</organism>
<dbReference type="InterPro" id="IPR009051">
    <property type="entry name" value="Helical_ferredxn"/>
</dbReference>
<dbReference type="GO" id="GO:0051536">
    <property type="term" value="F:iron-sulfur cluster binding"/>
    <property type="evidence" value="ECO:0007669"/>
    <property type="project" value="UniProtKB-KW"/>
</dbReference>
<dbReference type="GO" id="GO:0046872">
    <property type="term" value="F:metal ion binding"/>
    <property type="evidence" value="ECO:0007669"/>
    <property type="project" value="UniProtKB-KW"/>
</dbReference>
<dbReference type="AlphaFoldDB" id="A0A1H6TXG1"/>
<evidence type="ECO:0000256" key="3">
    <source>
        <dbReference type="ARBA" id="ARBA00023014"/>
    </source>
</evidence>
<dbReference type="EMBL" id="FNYO01000022">
    <property type="protein sequence ID" value="SEI83896.1"/>
    <property type="molecule type" value="Genomic_DNA"/>
</dbReference>
<accession>A0A1H6TXG1</accession>
<dbReference type="Proteomes" id="UP000199005">
    <property type="component" value="Unassembled WGS sequence"/>
</dbReference>
<name>A0A1H6TXG1_9GAMM</name>
<evidence type="ECO:0000256" key="2">
    <source>
        <dbReference type="ARBA" id="ARBA00023004"/>
    </source>
</evidence>
<dbReference type="SUPFAM" id="SSF46548">
    <property type="entry name" value="alpha-helical ferredoxin"/>
    <property type="match status" value="1"/>
</dbReference>
<keyword evidence="3" id="KW-0411">Iron-sulfur</keyword>
<proteinExistence type="predicted"/>
<evidence type="ECO:0000313" key="6">
    <source>
        <dbReference type="Proteomes" id="UP000199005"/>
    </source>
</evidence>
<sequence length="386" mass="41785">MDALPTTRTCAILDRDGLQALIAALAARGYQVLGPVLRDGAILYDEIAGLADLPAGWTDRQAPGRYRLERRADEALFGFAVGPQSWKRFLHPPVETLWRAQQGEGGLLFSTAAGPSPRYAFLGVRACELHAIAIQDRVFCEGPYPEPGYAGRRRDAFIVAVNCAEAGDTCFCASMDCGPQAEDGFDLALTELIDETRHAFLVEVGSAAGEELLAGLPQRAAADAERAAAAAVVARTASQMGRRLDTAGLKELLQDNPEHPRWSEVAERCLSCANCTMVCPTCFCTTVEDRGDLAGSSAERVRKWDSCFTLDFSYLHGGSVRQSARARYRQWMTHKLASWIDQFGTSGCVGCGRCITWCPVGIDITEEAAAIRATLPELRGEDHGGH</sequence>
<dbReference type="Pfam" id="PF17179">
    <property type="entry name" value="Fer4_22"/>
    <property type="match status" value="1"/>
</dbReference>
<evidence type="ECO:0000313" key="5">
    <source>
        <dbReference type="EMBL" id="SEI83896.1"/>
    </source>
</evidence>
<dbReference type="RefSeq" id="WP_090899422.1">
    <property type="nucleotide sequence ID" value="NZ_FNYO01000022.1"/>
</dbReference>
<dbReference type="STRING" id="170623.SAMN04244579_02187"/>
<dbReference type="InterPro" id="IPR017900">
    <property type="entry name" value="4Fe4S_Fe_S_CS"/>
</dbReference>
<dbReference type="PANTHER" id="PTHR40447:SF1">
    <property type="entry name" value="ANAEROBIC SULFITE REDUCTASE SUBUNIT A"/>
    <property type="match status" value="1"/>
</dbReference>